<evidence type="ECO:0000256" key="1">
    <source>
        <dbReference type="ARBA" id="ARBA00022630"/>
    </source>
</evidence>
<dbReference type="STRING" id="753702.SAMN04488102_10447"/>
<evidence type="ECO:0000259" key="3">
    <source>
        <dbReference type="Pfam" id="PF00724"/>
    </source>
</evidence>
<protein>
    <submittedName>
        <fullName evidence="4">2,4-dienoyl-CoA reductase</fullName>
    </submittedName>
</protein>
<dbReference type="PANTHER" id="PTHR43656:SF2">
    <property type="entry name" value="BINDING OXIDOREDUCTASE, PUTATIVE (AFU_ORTHOLOGUE AFUA_2G08260)-RELATED"/>
    <property type="match status" value="1"/>
</dbReference>
<gene>
    <name evidence="4" type="ORF">SAMN04488102_10447</name>
</gene>
<dbReference type="RefSeq" id="WP_091529281.1">
    <property type="nucleotide sequence ID" value="NZ_FOLT01000004.1"/>
</dbReference>
<reference evidence="5" key="1">
    <citation type="submission" date="2016-10" db="EMBL/GenBank/DDBJ databases">
        <authorList>
            <person name="Varghese N."/>
            <person name="Submissions S."/>
        </authorList>
    </citation>
    <scope>NUCLEOTIDE SEQUENCE [LARGE SCALE GENOMIC DNA]</scope>
    <source>
        <strain evidence="5">DSM 23664</strain>
    </source>
</reference>
<keyword evidence="1" id="KW-0285">Flavoprotein</keyword>
<evidence type="ECO:0000313" key="4">
    <source>
        <dbReference type="EMBL" id="SFC22685.1"/>
    </source>
</evidence>
<feature type="domain" description="NADH:flavin oxidoreductase/NADH oxidase N-terminal" evidence="3">
    <location>
        <begin position="5"/>
        <end position="338"/>
    </location>
</feature>
<dbReference type="InterPro" id="IPR051799">
    <property type="entry name" value="NADH_flavin_oxidoreductase"/>
</dbReference>
<name>A0A1I1HG44_9LACT</name>
<dbReference type="EMBL" id="FOLT01000004">
    <property type="protein sequence ID" value="SFC22685.1"/>
    <property type="molecule type" value="Genomic_DNA"/>
</dbReference>
<sequence>MNTFKLLEPLILPNGIEIKNRFLKSAMSETLANRYHQPTEDHMKLYERWAEGGSGIVITGNVMVDHKALGEPGNVVVEDERDLDLLKKWADAGDRNGSQLWMQINHPGKQSPRSLSKEPVAPSAVPLNKYSSRLFSVPRALTTDEVKELVEKYIRTAGVAKEAGFKGVQIHGAHGYLVSQFLSAQHNQRNDQYGGPLENRMRFLMEIYTGMREELGPDFSLSVKLNASDFSAGGFNELESLHVAKALSDAGIDLIEISGGNYDNPRMFRETEKVRENIFFIDYAEKVKASVDVPVVVTGGFRSIESMEEALQQDKTSMVGLARPLVLYPDLPEKLIRGERLEITTPKLTTGSSYLDEKVGALMGISYYEHQIARLAEGKEPKVTRNGWRPLLHTLRSHGLTGLLPRR</sequence>
<dbReference type="CDD" id="cd04733">
    <property type="entry name" value="OYE_like_2_FMN"/>
    <property type="match status" value="1"/>
</dbReference>
<dbReference type="GO" id="GO:0016491">
    <property type="term" value="F:oxidoreductase activity"/>
    <property type="evidence" value="ECO:0007669"/>
    <property type="project" value="UniProtKB-KW"/>
</dbReference>
<dbReference type="Proteomes" id="UP000199612">
    <property type="component" value="Unassembled WGS sequence"/>
</dbReference>
<dbReference type="PANTHER" id="PTHR43656">
    <property type="entry name" value="BINDING OXIDOREDUCTASE, PUTATIVE (AFU_ORTHOLOGUE AFUA_2G08260)-RELATED"/>
    <property type="match status" value="1"/>
</dbReference>
<dbReference type="Gene3D" id="3.20.20.70">
    <property type="entry name" value="Aldolase class I"/>
    <property type="match status" value="1"/>
</dbReference>
<dbReference type="GO" id="GO:0010181">
    <property type="term" value="F:FMN binding"/>
    <property type="evidence" value="ECO:0007669"/>
    <property type="project" value="InterPro"/>
</dbReference>
<dbReference type="InterPro" id="IPR013785">
    <property type="entry name" value="Aldolase_TIM"/>
</dbReference>
<dbReference type="Pfam" id="PF00724">
    <property type="entry name" value="Oxidored_FMN"/>
    <property type="match status" value="1"/>
</dbReference>
<keyword evidence="2" id="KW-0560">Oxidoreductase</keyword>
<dbReference type="AlphaFoldDB" id="A0A1I1HG44"/>
<evidence type="ECO:0000256" key="2">
    <source>
        <dbReference type="ARBA" id="ARBA00023002"/>
    </source>
</evidence>
<dbReference type="OrthoDB" id="9772736at2"/>
<dbReference type="SUPFAM" id="SSF51395">
    <property type="entry name" value="FMN-linked oxidoreductases"/>
    <property type="match status" value="1"/>
</dbReference>
<organism evidence="4 5">
    <name type="scientific">Alkalibacterium subtropicum</name>
    <dbReference type="NCBI Taxonomy" id="753702"/>
    <lineage>
        <taxon>Bacteria</taxon>
        <taxon>Bacillati</taxon>
        <taxon>Bacillota</taxon>
        <taxon>Bacilli</taxon>
        <taxon>Lactobacillales</taxon>
        <taxon>Carnobacteriaceae</taxon>
        <taxon>Alkalibacterium</taxon>
    </lineage>
</organism>
<accession>A0A1I1HG44</accession>
<proteinExistence type="predicted"/>
<dbReference type="InterPro" id="IPR001155">
    <property type="entry name" value="OxRdtase_FMN_N"/>
</dbReference>
<keyword evidence="5" id="KW-1185">Reference proteome</keyword>
<evidence type="ECO:0000313" key="5">
    <source>
        <dbReference type="Proteomes" id="UP000199612"/>
    </source>
</evidence>